<keyword evidence="2" id="KW-1185">Reference proteome</keyword>
<comment type="caution">
    <text evidence="1">The sequence shown here is derived from an EMBL/GenBank/DDBJ whole genome shotgun (WGS) entry which is preliminary data.</text>
</comment>
<name>A0ACB9SAQ6_9MYRT</name>
<organism evidence="1 2">
    <name type="scientific">Melastoma candidum</name>
    <dbReference type="NCBI Taxonomy" id="119954"/>
    <lineage>
        <taxon>Eukaryota</taxon>
        <taxon>Viridiplantae</taxon>
        <taxon>Streptophyta</taxon>
        <taxon>Embryophyta</taxon>
        <taxon>Tracheophyta</taxon>
        <taxon>Spermatophyta</taxon>
        <taxon>Magnoliopsida</taxon>
        <taxon>eudicotyledons</taxon>
        <taxon>Gunneridae</taxon>
        <taxon>Pentapetalae</taxon>
        <taxon>rosids</taxon>
        <taxon>malvids</taxon>
        <taxon>Myrtales</taxon>
        <taxon>Melastomataceae</taxon>
        <taxon>Melastomatoideae</taxon>
        <taxon>Melastomateae</taxon>
        <taxon>Melastoma</taxon>
    </lineage>
</organism>
<dbReference type="Proteomes" id="UP001057402">
    <property type="component" value="Chromosome 1"/>
</dbReference>
<dbReference type="EMBL" id="CM042880">
    <property type="protein sequence ID" value="KAI4388546.1"/>
    <property type="molecule type" value="Genomic_DNA"/>
</dbReference>
<gene>
    <name evidence="1" type="ORF">MLD38_000865</name>
</gene>
<proteinExistence type="predicted"/>
<evidence type="ECO:0000313" key="1">
    <source>
        <dbReference type="EMBL" id="KAI4388546.1"/>
    </source>
</evidence>
<sequence>MDEFVYSKVTRRLGQVSAVGDHEYDRLSFLHGYKVQLRGGLGERIAARGSAISPTTGKVPLLPNSGKTSDLMTQGMLPQHSFPRMDASVQSESSCQSRNAEHLESRPRMAAFNPAANLIASLPLMIKGTKKEPMQSIPMVGDVGGGPAEDGYNWRKYGQKQVKGSEYREVTTKCTYI</sequence>
<protein>
    <submittedName>
        <fullName evidence="1">Uncharacterized protein</fullName>
    </submittedName>
</protein>
<evidence type="ECO:0000313" key="2">
    <source>
        <dbReference type="Proteomes" id="UP001057402"/>
    </source>
</evidence>
<reference evidence="2" key="1">
    <citation type="journal article" date="2023" name="Front. Plant Sci.">
        <title>Chromosomal-level genome assembly of Melastoma candidum provides insights into trichome evolution.</title>
        <authorList>
            <person name="Zhong Y."/>
            <person name="Wu W."/>
            <person name="Sun C."/>
            <person name="Zou P."/>
            <person name="Liu Y."/>
            <person name="Dai S."/>
            <person name="Zhou R."/>
        </authorList>
    </citation>
    <scope>NUCLEOTIDE SEQUENCE [LARGE SCALE GENOMIC DNA]</scope>
</reference>
<accession>A0ACB9SAQ6</accession>